<sequence length="111" mass="12384">MRFEFYTEVSTVRLKLFILNRKALSCLEFLGCQHPSYRTDNKMQVPAGGISQQSCRSGKCSIRAIRCQTELTNEEISKHIAAAAGIIISRQTSNKCLVEKAYSLGEVPILS</sequence>
<evidence type="ECO:0000313" key="1">
    <source>
        <dbReference type="EMBL" id="GBN79315.1"/>
    </source>
</evidence>
<evidence type="ECO:0000313" key="2">
    <source>
        <dbReference type="Proteomes" id="UP000499080"/>
    </source>
</evidence>
<comment type="caution">
    <text evidence="1">The sequence shown here is derived from an EMBL/GenBank/DDBJ whole genome shotgun (WGS) entry which is preliminary data.</text>
</comment>
<gene>
    <name evidence="1" type="ORF">AVEN_90470_1</name>
</gene>
<organism evidence="1 2">
    <name type="scientific">Araneus ventricosus</name>
    <name type="common">Orbweaver spider</name>
    <name type="synonym">Epeira ventricosa</name>
    <dbReference type="NCBI Taxonomy" id="182803"/>
    <lineage>
        <taxon>Eukaryota</taxon>
        <taxon>Metazoa</taxon>
        <taxon>Ecdysozoa</taxon>
        <taxon>Arthropoda</taxon>
        <taxon>Chelicerata</taxon>
        <taxon>Arachnida</taxon>
        <taxon>Araneae</taxon>
        <taxon>Araneomorphae</taxon>
        <taxon>Entelegynae</taxon>
        <taxon>Araneoidea</taxon>
        <taxon>Araneidae</taxon>
        <taxon>Araneus</taxon>
    </lineage>
</organism>
<dbReference type="Proteomes" id="UP000499080">
    <property type="component" value="Unassembled WGS sequence"/>
</dbReference>
<name>A0A4Y2RWF2_ARAVE</name>
<proteinExistence type="predicted"/>
<protein>
    <submittedName>
        <fullName evidence="1">Uncharacterized protein</fullName>
    </submittedName>
</protein>
<keyword evidence="2" id="KW-1185">Reference proteome</keyword>
<dbReference type="EMBL" id="BGPR01018495">
    <property type="protein sequence ID" value="GBN79315.1"/>
    <property type="molecule type" value="Genomic_DNA"/>
</dbReference>
<accession>A0A4Y2RWF2</accession>
<dbReference type="AlphaFoldDB" id="A0A4Y2RWF2"/>
<reference evidence="1 2" key="1">
    <citation type="journal article" date="2019" name="Sci. Rep.">
        <title>Orb-weaving spider Araneus ventricosus genome elucidates the spidroin gene catalogue.</title>
        <authorList>
            <person name="Kono N."/>
            <person name="Nakamura H."/>
            <person name="Ohtoshi R."/>
            <person name="Moran D.A.P."/>
            <person name="Shinohara A."/>
            <person name="Yoshida Y."/>
            <person name="Fujiwara M."/>
            <person name="Mori M."/>
            <person name="Tomita M."/>
            <person name="Arakawa K."/>
        </authorList>
    </citation>
    <scope>NUCLEOTIDE SEQUENCE [LARGE SCALE GENOMIC DNA]</scope>
</reference>